<reference evidence="1 2" key="1">
    <citation type="submission" date="2015-03" db="EMBL/GenBank/DDBJ databases">
        <authorList>
            <consortium name="Pathogen Informatics"/>
            <person name="Murphy D."/>
        </authorList>
    </citation>
    <scope>NUCLEOTIDE SEQUENCE [LARGE SCALE GENOMIC DNA]</scope>
    <source>
        <strain evidence="1 2">IP05342</strain>
    </source>
</reference>
<dbReference type="RefSeq" id="WP_154236420.1">
    <property type="nucleotide sequence ID" value="NZ_CPXJ01000060.1"/>
</dbReference>
<evidence type="ECO:0000313" key="1">
    <source>
        <dbReference type="EMBL" id="CNE47606.1"/>
    </source>
</evidence>
<dbReference type="Proteomes" id="UP000041601">
    <property type="component" value="Unassembled WGS sequence"/>
</dbReference>
<gene>
    <name evidence="1" type="ORF">ERS137959_03880</name>
</gene>
<evidence type="ECO:0000313" key="2">
    <source>
        <dbReference type="Proteomes" id="UP000041601"/>
    </source>
</evidence>
<organism evidence="1 2">
    <name type="scientific">Yersinia enterocolitica</name>
    <dbReference type="NCBI Taxonomy" id="630"/>
    <lineage>
        <taxon>Bacteria</taxon>
        <taxon>Pseudomonadati</taxon>
        <taxon>Pseudomonadota</taxon>
        <taxon>Gammaproteobacteria</taxon>
        <taxon>Enterobacterales</taxon>
        <taxon>Yersiniaceae</taxon>
        <taxon>Yersinia</taxon>
    </lineage>
</organism>
<accession>A0ABP1YC15</accession>
<comment type="caution">
    <text evidence="1">The sequence shown here is derived from an EMBL/GenBank/DDBJ whole genome shotgun (WGS) entry which is preliminary data.</text>
</comment>
<sequence length="52" mass="5923">MSALLSKVEKAKVMAYQGEVLLRASFDGDSEEDERELSNLAFSKLIEIRKYL</sequence>
<dbReference type="EMBL" id="CPXJ01000060">
    <property type="protein sequence ID" value="CNE47606.1"/>
    <property type="molecule type" value="Genomic_DNA"/>
</dbReference>
<name>A0ABP1YC15_YEREN</name>
<protein>
    <submittedName>
        <fullName evidence="1">Uncharacterized protein</fullName>
    </submittedName>
</protein>
<proteinExistence type="predicted"/>
<keyword evidence="2" id="KW-1185">Reference proteome</keyword>